<keyword evidence="1" id="KW-0472">Membrane</keyword>
<sequence>MVTIRLLAALWGGMVLVLAGILGRRAPSKWRELGALCVFGLLVARLWWPHHAGMVAGVWLAMAGWLAIAGRPRRGAGLLYAALGASVGALLYWGSEGGGIGLMLGLALSLACHLGLREPKPPVTVHVPRYQQHLFVCQGSACRAKGSQLLMDAMRRSPAFRARQGVRVTAVRCLGRCARAPVILKEPKGIWAASVKLRDIAALPRGEGSGEN</sequence>
<evidence type="ECO:0000313" key="3">
    <source>
        <dbReference type="Proteomes" id="UP000533476"/>
    </source>
</evidence>
<dbReference type="RefSeq" id="WP_169096379.1">
    <property type="nucleotide sequence ID" value="NZ_JABBVZ010000005.1"/>
</dbReference>
<feature type="transmembrane region" description="Helical" evidence="1">
    <location>
        <begin position="54"/>
        <end position="70"/>
    </location>
</feature>
<reference evidence="2 3" key="1">
    <citation type="submission" date="2020-04" db="EMBL/GenBank/DDBJ databases">
        <authorList>
            <person name="Zhang R."/>
            <person name="Schippers A."/>
        </authorList>
    </citation>
    <scope>NUCLEOTIDE SEQUENCE [LARGE SCALE GENOMIC DNA]</scope>
    <source>
        <strain evidence="2 3">DSM 109850</strain>
    </source>
</reference>
<gene>
    <name evidence="2" type="ORF">HIJ39_02530</name>
</gene>
<keyword evidence="1" id="KW-0812">Transmembrane</keyword>
<keyword evidence="3" id="KW-1185">Reference proteome</keyword>
<proteinExistence type="predicted"/>
<comment type="caution">
    <text evidence="2">The sequence shown here is derived from an EMBL/GenBank/DDBJ whole genome shotgun (WGS) entry which is preliminary data.</text>
</comment>
<evidence type="ECO:0000313" key="2">
    <source>
        <dbReference type="EMBL" id="NMP21237.1"/>
    </source>
</evidence>
<accession>A0A7Y0L0W8</accession>
<feature type="transmembrane region" description="Helical" evidence="1">
    <location>
        <begin position="6"/>
        <end position="23"/>
    </location>
</feature>
<organism evidence="2 3">
    <name type="scientific">Sulfobacillus harzensis</name>
    <dbReference type="NCBI Taxonomy" id="2729629"/>
    <lineage>
        <taxon>Bacteria</taxon>
        <taxon>Bacillati</taxon>
        <taxon>Bacillota</taxon>
        <taxon>Clostridia</taxon>
        <taxon>Eubacteriales</taxon>
        <taxon>Clostridiales Family XVII. Incertae Sedis</taxon>
        <taxon>Sulfobacillus</taxon>
    </lineage>
</organism>
<dbReference type="Gene3D" id="3.40.30.10">
    <property type="entry name" value="Glutaredoxin"/>
    <property type="match status" value="1"/>
</dbReference>
<dbReference type="AlphaFoldDB" id="A0A7Y0L0W8"/>
<name>A0A7Y0L0W8_9FIRM</name>
<dbReference type="Proteomes" id="UP000533476">
    <property type="component" value="Unassembled WGS sequence"/>
</dbReference>
<dbReference type="SUPFAM" id="SSF52833">
    <property type="entry name" value="Thioredoxin-like"/>
    <property type="match status" value="1"/>
</dbReference>
<dbReference type="Pfam" id="PF01257">
    <property type="entry name" value="2Fe-2S_thioredx"/>
    <property type="match status" value="1"/>
</dbReference>
<dbReference type="InterPro" id="IPR036249">
    <property type="entry name" value="Thioredoxin-like_sf"/>
</dbReference>
<protein>
    <submittedName>
        <fullName evidence="2">(2Fe-2S) ferredoxin domain-containing protein</fullName>
    </submittedName>
</protein>
<keyword evidence="1" id="KW-1133">Transmembrane helix</keyword>
<dbReference type="EMBL" id="JABBVZ010000005">
    <property type="protein sequence ID" value="NMP21237.1"/>
    <property type="molecule type" value="Genomic_DNA"/>
</dbReference>
<evidence type="ECO:0000256" key="1">
    <source>
        <dbReference type="SAM" id="Phobius"/>
    </source>
</evidence>
<dbReference type="CDD" id="cd02980">
    <property type="entry name" value="TRX_Fd_family"/>
    <property type="match status" value="1"/>
</dbReference>
<feature type="transmembrane region" description="Helical" evidence="1">
    <location>
        <begin position="77"/>
        <end position="94"/>
    </location>
</feature>